<dbReference type="Pfam" id="PF20376">
    <property type="entry name" value="DUF6671"/>
    <property type="match status" value="1"/>
</dbReference>
<dbReference type="Proteomes" id="UP000198773">
    <property type="component" value="Unassembled WGS sequence"/>
</dbReference>
<keyword evidence="3" id="KW-1185">Reference proteome</keyword>
<evidence type="ECO:0000313" key="3">
    <source>
        <dbReference type="Proteomes" id="UP000198773"/>
    </source>
</evidence>
<dbReference type="EMBL" id="FNRM01000010">
    <property type="protein sequence ID" value="SEA95290.1"/>
    <property type="molecule type" value="Genomic_DNA"/>
</dbReference>
<evidence type="ECO:0000259" key="1">
    <source>
        <dbReference type="Pfam" id="PF20376"/>
    </source>
</evidence>
<dbReference type="OrthoDB" id="9793837at2"/>
<proteinExistence type="predicted"/>
<protein>
    <recommendedName>
        <fullName evidence="1">DUF6671 domain-containing protein</fullName>
    </recommendedName>
</protein>
<dbReference type="InterPro" id="IPR046612">
    <property type="entry name" value="DUF6671"/>
</dbReference>
<dbReference type="RefSeq" id="WP_139243736.1">
    <property type="nucleotide sequence ID" value="NZ_FNRM01000010.1"/>
</dbReference>
<name>A0A1H4FEP1_ALKAM</name>
<reference evidence="2 3" key="1">
    <citation type="submission" date="2016-10" db="EMBL/GenBank/DDBJ databases">
        <authorList>
            <person name="de Groot N.N."/>
        </authorList>
    </citation>
    <scope>NUCLEOTIDE SEQUENCE [LARGE SCALE GENOMIC DNA]</scope>
    <source>
        <strain evidence="2 3">CGMCC 1.3430</strain>
    </source>
</reference>
<accession>A0A1H4FEP1</accession>
<sequence>MNTPPRKVNRVPFAEPGALLTRHHKAALIAPELAALGLTLTATDAFDTDQLGTFSGEIARTLSPLDCARTKAKLACQLTGCSWGIGSEGSFGGGPFPGMLPWNEELLLLYDQLTGQEIVARVGMAVALTSIETQDWELVRQHLAKHDPKQGWMLRGPDGWHKELQGEHAVLTALQSAGLLGPNLSLRQQITLQPDLRAHVCPPRQAVIQQAAAQLAQRLTAHCPHCSAPDFWVNDCVRGLPCGDCGFLTSQISSTIKRCSRCGHQEQQPVATAWADAKHCPSCNP</sequence>
<dbReference type="STRING" id="152573.SAMN04488051_1105"/>
<organism evidence="2 3">
    <name type="scientific">Alkalimonas amylolytica</name>
    <dbReference type="NCBI Taxonomy" id="152573"/>
    <lineage>
        <taxon>Bacteria</taxon>
        <taxon>Pseudomonadati</taxon>
        <taxon>Pseudomonadota</taxon>
        <taxon>Gammaproteobacteria</taxon>
        <taxon>Alkalimonas</taxon>
    </lineage>
</organism>
<evidence type="ECO:0000313" key="2">
    <source>
        <dbReference type="EMBL" id="SEA95290.1"/>
    </source>
</evidence>
<gene>
    <name evidence="2" type="ORF">SAMN04488051_1105</name>
</gene>
<dbReference type="AlphaFoldDB" id="A0A1H4FEP1"/>
<feature type="domain" description="DUF6671" evidence="1">
    <location>
        <begin position="71"/>
        <end position="285"/>
    </location>
</feature>